<accession>A0A0E2B1Q4</accession>
<sequence length="75" mass="8828">MSKINTKKTQRPKGLPFSDTILDRLRKQCEIGLPEISEMKFLQTSSQTKFSTNRYQCSTLFQQELDLLKKRPYLT</sequence>
<name>A0A0E2B1Q4_9LEPT</name>
<evidence type="ECO:0000313" key="2">
    <source>
        <dbReference type="Proteomes" id="UP000006253"/>
    </source>
</evidence>
<reference evidence="1 2" key="1">
    <citation type="submission" date="2012-10" db="EMBL/GenBank/DDBJ databases">
        <authorList>
            <person name="Harkins D.M."/>
            <person name="Durkin A.S."/>
            <person name="Brinkac L.M."/>
            <person name="Selengut J.D."/>
            <person name="Sanka R."/>
            <person name="DePew J."/>
            <person name="Purushe J."/>
            <person name="Peacock S.J."/>
            <person name="Thaipadungpanit J."/>
            <person name="Wuthiekanun V.W."/>
            <person name="Day N.P."/>
            <person name="Vinetz J.M."/>
            <person name="Sutton G.G."/>
            <person name="Nelson W.C."/>
            <person name="Fouts D.E."/>
        </authorList>
    </citation>
    <scope>NUCLEOTIDE SEQUENCE [LARGE SCALE GENOMIC DNA]</scope>
    <source>
        <strain evidence="1 2">H1</strain>
    </source>
</reference>
<gene>
    <name evidence="1" type="ORF">LEP1GSC081_4420</name>
</gene>
<organism evidence="1 2">
    <name type="scientific">Leptospira kirschneri str. H1</name>
    <dbReference type="NCBI Taxonomy" id="1049966"/>
    <lineage>
        <taxon>Bacteria</taxon>
        <taxon>Pseudomonadati</taxon>
        <taxon>Spirochaetota</taxon>
        <taxon>Spirochaetia</taxon>
        <taxon>Leptospirales</taxon>
        <taxon>Leptospiraceae</taxon>
        <taxon>Leptospira</taxon>
    </lineage>
</organism>
<dbReference type="AlphaFoldDB" id="A0A0E2B1Q4"/>
<protein>
    <submittedName>
        <fullName evidence="1">Uncharacterized protein</fullName>
    </submittedName>
</protein>
<evidence type="ECO:0000313" key="1">
    <source>
        <dbReference type="EMBL" id="EKO15073.1"/>
    </source>
</evidence>
<comment type="caution">
    <text evidence="1">The sequence shown here is derived from an EMBL/GenBank/DDBJ whole genome shotgun (WGS) entry which is preliminary data.</text>
</comment>
<dbReference type="EMBL" id="AHMY02000050">
    <property type="protein sequence ID" value="EKO15073.1"/>
    <property type="molecule type" value="Genomic_DNA"/>
</dbReference>
<proteinExistence type="predicted"/>
<dbReference type="Proteomes" id="UP000006253">
    <property type="component" value="Unassembled WGS sequence"/>
</dbReference>